<dbReference type="AlphaFoldDB" id="A0A931C8B7"/>
<dbReference type="Pfam" id="PF04055">
    <property type="entry name" value="Radical_SAM"/>
    <property type="match status" value="1"/>
</dbReference>
<feature type="binding site" evidence="6">
    <location>
        <position position="93"/>
    </location>
    <ligand>
        <name>[4Fe-4S] cluster</name>
        <dbReference type="ChEBI" id="CHEBI:49883"/>
        <note>4Fe-4S-S-AdoMet</note>
    </ligand>
</feature>
<dbReference type="SFLD" id="SFLDS00029">
    <property type="entry name" value="Radical_SAM"/>
    <property type="match status" value="1"/>
</dbReference>
<evidence type="ECO:0000256" key="6">
    <source>
        <dbReference type="PIRSR" id="PIRSR004869-50"/>
    </source>
</evidence>
<dbReference type="InterPro" id="IPR034457">
    <property type="entry name" value="Organic_radical-activating"/>
</dbReference>
<comment type="cofactor">
    <cofactor evidence="6">
        <name>[4Fe-4S] cluster</name>
        <dbReference type="ChEBI" id="CHEBI:49883"/>
    </cofactor>
    <text evidence="6">Binds 1 [4Fe-4S] cluster. The cluster is coordinated with 3 cysteines and an exchangeable S-adenosyl-L-methionine.</text>
</comment>
<dbReference type="Proteomes" id="UP000598146">
    <property type="component" value="Unassembled WGS sequence"/>
</dbReference>
<evidence type="ECO:0000313" key="8">
    <source>
        <dbReference type="EMBL" id="MBG0562567.1"/>
    </source>
</evidence>
<reference evidence="8" key="1">
    <citation type="submission" date="2020-11" db="EMBL/GenBank/DDBJ databases">
        <title>Isolation and identification of active actinomycetes.</title>
        <authorList>
            <person name="Sun X."/>
        </authorList>
    </citation>
    <scope>NUCLEOTIDE SEQUENCE</scope>
    <source>
        <strain evidence="8">NEAU-A11</strain>
    </source>
</reference>
<dbReference type="PANTHER" id="PTHR30352">
    <property type="entry name" value="PYRUVATE FORMATE-LYASE-ACTIVATING ENZYME"/>
    <property type="match status" value="1"/>
</dbReference>
<dbReference type="PANTHER" id="PTHR30352:SF5">
    <property type="entry name" value="PYRUVATE FORMATE-LYASE 1-ACTIVATING ENZYME"/>
    <property type="match status" value="1"/>
</dbReference>
<sequence length="341" mass="36617">MTAPTWVPAIMSTPLDGDRVRCDLCPHRCELADGAAGACHVRRNRGGRLETASFATSVAHLDPIERKPLYHVRPGSRVLTLAAPGCTFRCNYCLNHALSQYGREESVPWTARPADVAGLRARATAEHAAIGFSYAEAALALELSLALAGGPAVSLVWKTNGFLTPEAIDLIAPHLLAVNVDVKAADESAHRRLTGAALAPVFEAIERFHRLGVWIEVSTPIIPGISDEPRHWHTVAGALAEIDRNIPWHLVRFSPDFRMGRFAPTPPALLAGAAAAGGEAGLRFVYVERALGAHGRRTRCPGCDATAVERGIWRTMESAVVAGSCPRCGTDIPGRWEQLDA</sequence>
<accession>A0A931C8B7</accession>
<dbReference type="GO" id="GO:0003824">
    <property type="term" value="F:catalytic activity"/>
    <property type="evidence" value="ECO:0007669"/>
    <property type="project" value="InterPro"/>
</dbReference>
<evidence type="ECO:0000256" key="5">
    <source>
        <dbReference type="ARBA" id="ARBA00023014"/>
    </source>
</evidence>
<dbReference type="InterPro" id="IPR016431">
    <property type="entry name" value="Pyrv-formate_lyase-activ_prd"/>
</dbReference>
<dbReference type="InterPro" id="IPR027596">
    <property type="entry name" value="AmmeMemoSam_rS"/>
</dbReference>
<feature type="binding site" evidence="6">
    <location>
        <position position="86"/>
    </location>
    <ligand>
        <name>[4Fe-4S] cluster</name>
        <dbReference type="ChEBI" id="CHEBI:49883"/>
        <note>4Fe-4S-S-AdoMet</note>
    </ligand>
</feature>
<evidence type="ECO:0000256" key="2">
    <source>
        <dbReference type="ARBA" id="ARBA00022691"/>
    </source>
</evidence>
<keyword evidence="1" id="KW-0004">4Fe-4S</keyword>
<proteinExistence type="predicted"/>
<protein>
    <submittedName>
        <fullName evidence="8">Radical SAM protein</fullName>
    </submittedName>
</protein>
<dbReference type="InterPro" id="IPR058240">
    <property type="entry name" value="rSAM_sf"/>
</dbReference>
<keyword evidence="5 6" id="KW-0411">Iron-sulfur</keyword>
<keyword evidence="4 6" id="KW-0408">Iron</keyword>
<dbReference type="PIRSF" id="PIRSF004869">
    <property type="entry name" value="PflX_prd"/>
    <property type="match status" value="1"/>
</dbReference>
<name>A0A931C8B7_9ACTN</name>
<dbReference type="SUPFAM" id="SSF102114">
    <property type="entry name" value="Radical SAM enzymes"/>
    <property type="match status" value="1"/>
</dbReference>
<evidence type="ECO:0000256" key="1">
    <source>
        <dbReference type="ARBA" id="ARBA00022485"/>
    </source>
</evidence>
<evidence type="ECO:0000256" key="4">
    <source>
        <dbReference type="ARBA" id="ARBA00023004"/>
    </source>
</evidence>
<gene>
    <name evidence="8" type="ORF">I4J89_13965</name>
</gene>
<evidence type="ECO:0000259" key="7">
    <source>
        <dbReference type="Pfam" id="PF04055"/>
    </source>
</evidence>
<dbReference type="InterPro" id="IPR013785">
    <property type="entry name" value="Aldolase_TIM"/>
</dbReference>
<evidence type="ECO:0000256" key="3">
    <source>
        <dbReference type="ARBA" id="ARBA00022723"/>
    </source>
</evidence>
<dbReference type="RefSeq" id="WP_196414329.1">
    <property type="nucleotide sequence ID" value="NZ_JADQTO010000005.1"/>
</dbReference>
<dbReference type="GO" id="GO:0051539">
    <property type="term" value="F:4 iron, 4 sulfur cluster binding"/>
    <property type="evidence" value="ECO:0007669"/>
    <property type="project" value="UniProtKB-KW"/>
</dbReference>
<comment type="caution">
    <text evidence="8">The sequence shown here is derived from an EMBL/GenBank/DDBJ whole genome shotgun (WGS) entry which is preliminary data.</text>
</comment>
<keyword evidence="9" id="KW-1185">Reference proteome</keyword>
<dbReference type="Gene3D" id="3.20.20.70">
    <property type="entry name" value="Aldolase class I"/>
    <property type="match status" value="1"/>
</dbReference>
<dbReference type="CDD" id="cd01335">
    <property type="entry name" value="Radical_SAM"/>
    <property type="match status" value="1"/>
</dbReference>
<keyword evidence="2 6" id="KW-0949">S-adenosyl-L-methionine</keyword>
<dbReference type="InterPro" id="IPR007197">
    <property type="entry name" value="rSAM"/>
</dbReference>
<dbReference type="GO" id="GO:0046872">
    <property type="term" value="F:metal ion binding"/>
    <property type="evidence" value="ECO:0007669"/>
    <property type="project" value="UniProtKB-KW"/>
</dbReference>
<organism evidence="8 9">
    <name type="scientific">Actinoplanes aureus</name>
    <dbReference type="NCBI Taxonomy" id="2792083"/>
    <lineage>
        <taxon>Bacteria</taxon>
        <taxon>Bacillati</taxon>
        <taxon>Actinomycetota</taxon>
        <taxon>Actinomycetes</taxon>
        <taxon>Micromonosporales</taxon>
        <taxon>Micromonosporaceae</taxon>
        <taxon>Actinoplanes</taxon>
    </lineage>
</organism>
<evidence type="ECO:0000313" key="9">
    <source>
        <dbReference type="Proteomes" id="UP000598146"/>
    </source>
</evidence>
<dbReference type="EMBL" id="JADQTO010000005">
    <property type="protein sequence ID" value="MBG0562567.1"/>
    <property type="molecule type" value="Genomic_DNA"/>
</dbReference>
<keyword evidence="3 6" id="KW-0479">Metal-binding</keyword>
<feature type="domain" description="Radical SAM core" evidence="7">
    <location>
        <begin position="84"/>
        <end position="229"/>
    </location>
</feature>
<dbReference type="SFLD" id="SFLDG01101">
    <property type="entry name" value="Uncharacterised_Radical_SAM_Su"/>
    <property type="match status" value="1"/>
</dbReference>
<feature type="binding site" evidence="6">
    <location>
        <position position="90"/>
    </location>
    <ligand>
        <name>[4Fe-4S] cluster</name>
        <dbReference type="ChEBI" id="CHEBI:49883"/>
        <note>4Fe-4S-S-AdoMet</note>
    </ligand>
</feature>